<evidence type="ECO:0000256" key="1">
    <source>
        <dbReference type="SAM" id="Phobius"/>
    </source>
</evidence>
<keyword evidence="3" id="KW-1185">Reference proteome</keyword>
<feature type="transmembrane region" description="Helical" evidence="1">
    <location>
        <begin position="186"/>
        <end position="211"/>
    </location>
</feature>
<comment type="caution">
    <text evidence="2">The sequence shown here is derived from an EMBL/GenBank/DDBJ whole genome shotgun (WGS) entry which is preliminary data.</text>
</comment>
<accession>A0ABS4AN13</accession>
<dbReference type="RefSeq" id="WP_209350102.1">
    <property type="nucleotide sequence ID" value="NZ_JAGIYZ010000001.1"/>
</dbReference>
<protein>
    <submittedName>
        <fullName evidence="2">Uncharacterized protein</fullName>
    </submittedName>
</protein>
<keyword evidence="1" id="KW-1133">Transmembrane helix</keyword>
<feature type="transmembrane region" description="Helical" evidence="1">
    <location>
        <begin position="49"/>
        <end position="73"/>
    </location>
</feature>
<reference evidence="2 3" key="1">
    <citation type="submission" date="2021-03" db="EMBL/GenBank/DDBJ databases">
        <authorList>
            <person name="So Y."/>
        </authorList>
    </citation>
    <scope>NUCLEOTIDE SEQUENCE [LARGE SCALE GENOMIC DNA]</scope>
    <source>
        <strain evidence="2 3">PWR1</strain>
    </source>
</reference>
<feature type="transmembrane region" description="Helical" evidence="1">
    <location>
        <begin position="14"/>
        <end position="37"/>
    </location>
</feature>
<evidence type="ECO:0000313" key="3">
    <source>
        <dbReference type="Proteomes" id="UP000680815"/>
    </source>
</evidence>
<name>A0ABS4AN13_9PROT</name>
<dbReference type="Proteomes" id="UP000680815">
    <property type="component" value="Unassembled WGS sequence"/>
</dbReference>
<keyword evidence="1" id="KW-0812">Transmembrane</keyword>
<feature type="transmembrane region" description="Helical" evidence="1">
    <location>
        <begin position="117"/>
        <end position="139"/>
    </location>
</feature>
<evidence type="ECO:0000313" key="2">
    <source>
        <dbReference type="EMBL" id="MBP0462743.1"/>
    </source>
</evidence>
<dbReference type="EMBL" id="JAGIYZ010000001">
    <property type="protein sequence ID" value="MBP0462743.1"/>
    <property type="molecule type" value="Genomic_DNA"/>
</dbReference>
<keyword evidence="1" id="KW-0472">Membrane</keyword>
<feature type="transmembrane region" description="Helical" evidence="1">
    <location>
        <begin position="154"/>
        <end position="174"/>
    </location>
</feature>
<organism evidence="2 3">
    <name type="scientific">Roseomonas nitratireducens</name>
    <dbReference type="NCBI Taxonomy" id="2820810"/>
    <lineage>
        <taxon>Bacteria</taxon>
        <taxon>Pseudomonadati</taxon>
        <taxon>Pseudomonadota</taxon>
        <taxon>Alphaproteobacteria</taxon>
        <taxon>Acetobacterales</taxon>
        <taxon>Roseomonadaceae</taxon>
        <taxon>Roseomonas</taxon>
    </lineage>
</organism>
<feature type="transmembrane region" description="Helical" evidence="1">
    <location>
        <begin position="85"/>
        <end position="105"/>
    </location>
</feature>
<sequence length="221" mass="21895">MADWTPPEGHGGRWILACAAGAAAGAGLGTLWALALLPAAGAEAARLGLLMAFLQAGGGALAGAVLGAAQALVLRGAYPALGLPAWIGASAVAGYLVVLVTGLIYGQLAQYAGSIPIPAFIILGAAVKGVLAGLFYGFAQGRVLDAVVADRASWARVVMVGWMLGAMLSSLRWLMGLTGQGSISLVTGAIIGGAVEGAALGLVSAGAFRFMPPRPARPVPP</sequence>
<gene>
    <name evidence="2" type="ORF">J5Y09_02360</name>
</gene>
<proteinExistence type="predicted"/>